<comment type="function">
    <text evidence="14">Component of chylomicrons, very low-density lipoproteins (VLDL), low-density lipoproteins (LDL), and high-density lipoproteins (HDL) in plasma. Plays an important role in lipoprotein metabolism as an activator of lipoprotein lipase.</text>
</comment>
<keyword evidence="11 14" id="KW-0443">Lipid metabolism</keyword>
<dbReference type="Pfam" id="PF05355">
    <property type="entry name" value="Apo-CII"/>
    <property type="match status" value="1"/>
</dbReference>
<dbReference type="GO" id="GO:0034364">
    <property type="term" value="C:high-density lipoprotein particle"/>
    <property type="evidence" value="ECO:0007669"/>
    <property type="project" value="UniProtKB-KW"/>
</dbReference>
<keyword evidence="9 14" id="KW-0442">Lipid degradation</keyword>
<dbReference type="InterPro" id="IPR008019">
    <property type="entry name" value="Apo-CII"/>
</dbReference>
<evidence type="ECO:0000313" key="17">
    <source>
        <dbReference type="Proteomes" id="UP001066276"/>
    </source>
</evidence>
<evidence type="ECO:0000256" key="6">
    <source>
        <dbReference type="ARBA" id="ARBA00022525"/>
    </source>
</evidence>
<evidence type="ECO:0000256" key="15">
    <source>
        <dbReference type="SAM" id="SignalP"/>
    </source>
</evidence>
<evidence type="ECO:0000256" key="1">
    <source>
        <dbReference type="ARBA" id="ARBA00004613"/>
    </source>
</evidence>
<dbReference type="PANTHER" id="PTHR16566:SF0">
    <property type="entry name" value="APOLIPOPROTEIN C-II"/>
    <property type="match status" value="1"/>
</dbReference>
<gene>
    <name evidence="16" type="ORF">NDU88_011724</name>
</gene>
<comment type="similarity">
    <text evidence="2 14">Belongs to the apolipoprotein C2 family.</text>
</comment>
<dbReference type="GO" id="GO:0016004">
    <property type="term" value="F:phospholipase activator activity"/>
    <property type="evidence" value="ECO:0007669"/>
    <property type="project" value="TreeGrafter"/>
</dbReference>
<dbReference type="Gene3D" id="1.10.1440.10">
    <property type="entry name" value="Apolipoprotein C-II"/>
    <property type="match status" value="1"/>
</dbReference>
<evidence type="ECO:0000256" key="10">
    <source>
        <dbReference type="ARBA" id="ARBA00023055"/>
    </source>
</evidence>
<evidence type="ECO:0000256" key="8">
    <source>
        <dbReference type="ARBA" id="ARBA00022850"/>
    </source>
</evidence>
<keyword evidence="7 14" id="KW-0427">LDL</keyword>
<dbReference type="EMBL" id="JANPWB010000011">
    <property type="protein sequence ID" value="KAJ1133429.1"/>
    <property type="molecule type" value="Genomic_DNA"/>
</dbReference>
<dbReference type="GO" id="GO:0060697">
    <property type="term" value="P:positive regulation of phospholipid catabolic process"/>
    <property type="evidence" value="ECO:0007669"/>
    <property type="project" value="TreeGrafter"/>
</dbReference>
<dbReference type="GO" id="GO:0034361">
    <property type="term" value="C:very-low-density lipoprotein particle"/>
    <property type="evidence" value="ECO:0007669"/>
    <property type="project" value="UniProtKB-UniRule"/>
</dbReference>
<keyword evidence="17" id="KW-1185">Reference proteome</keyword>
<comment type="caution">
    <text evidence="16">The sequence shown here is derived from an EMBL/GenBank/DDBJ whole genome shotgun (WGS) entry which is preliminary data.</text>
</comment>
<reference evidence="16" key="1">
    <citation type="journal article" date="2022" name="bioRxiv">
        <title>Sequencing and chromosome-scale assembly of the giantPleurodeles waltlgenome.</title>
        <authorList>
            <person name="Brown T."/>
            <person name="Elewa A."/>
            <person name="Iarovenko S."/>
            <person name="Subramanian E."/>
            <person name="Araus A.J."/>
            <person name="Petzold A."/>
            <person name="Susuki M."/>
            <person name="Suzuki K.-i.T."/>
            <person name="Hayashi T."/>
            <person name="Toyoda A."/>
            <person name="Oliveira C."/>
            <person name="Osipova E."/>
            <person name="Leigh N.D."/>
            <person name="Simon A."/>
            <person name="Yun M.H."/>
        </authorList>
    </citation>
    <scope>NUCLEOTIDE SEQUENCE</scope>
    <source>
        <strain evidence="16">20211129_DDA</strain>
        <tissue evidence="16">Liver</tissue>
    </source>
</reference>
<evidence type="ECO:0000313" key="16">
    <source>
        <dbReference type="EMBL" id="KAJ1133429.1"/>
    </source>
</evidence>
<comment type="subcellular location">
    <subcellularLocation>
        <location evidence="1 14">Secreted</location>
    </subcellularLocation>
</comment>
<evidence type="ECO:0000256" key="7">
    <source>
        <dbReference type="ARBA" id="ARBA00022710"/>
    </source>
</evidence>
<evidence type="ECO:0000256" key="9">
    <source>
        <dbReference type="ARBA" id="ARBA00022963"/>
    </source>
</evidence>
<keyword evidence="14 15" id="KW-0732">Signal</keyword>
<evidence type="ECO:0000256" key="11">
    <source>
        <dbReference type="ARBA" id="ARBA00023098"/>
    </source>
</evidence>
<evidence type="ECO:0000256" key="2">
    <source>
        <dbReference type="ARBA" id="ARBA00007221"/>
    </source>
</evidence>
<evidence type="ECO:0000256" key="4">
    <source>
        <dbReference type="ARBA" id="ARBA00022448"/>
    </source>
</evidence>
<evidence type="ECO:0000256" key="13">
    <source>
        <dbReference type="ARBA" id="ARBA00031176"/>
    </source>
</evidence>
<sequence>MNPCVAVTALLLLGFCTGTESYRIQKREEPVGYLEQVQGLLASSWETISSGAQGLLDKVKEASVEQQLMELYNKGSSAVGTYTNILSDQIYHMWQG</sequence>
<evidence type="ECO:0000256" key="12">
    <source>
        <dbReference type="ARBA" id="ARBA00023313"/>
    </source>
</evidence>
<dbReference type="GO" id="GO:0034362">
    <property type="term" value="C:low-density lipoprotein particle"/>
    <property type="evidence" value="ECO:0007669"/>
    <property type="project" value="UniProtKB-UniRule"/>
</dbReference>
<dbReference type="AlphaFoldDB" id="A0AAV7Q2H8"/>
<feature type="chain" id="PRO_5043978426" description="Apolipoprotein C-II" evidence="15">
    <location>
        <begin position="22"/>
        <end position="96"/>
    </location>
</feature>
<keyword evidence="8 14" id="KW-0345">HDL</keyword>
<keyword evidence="4 14" id="KW-0813">Transport</keyword>
<evidence type="ECO:0000256" key="3">
    <source>
        <dbReference type="ARBA" id="ARBA00013947"/>
    </source>
</evidence>
<dbReference type="GO" id="GO:0016042">
    <property type="term" value="P:lipid catabolic process"/>
    <property type="evidence" value="ECO:0007669"/>
    <property type="project" value="UniProtKB-UniRule"/>
</dbReference>
<evidence type="ECO:0000256" key="5">
    <source>
        <dbReference type="ARBA" id="ARBA00022513"/>
    </source>
</evidence>
<dbReference type="PANTHER" id="PTHR16566">
    <property type="entry name" value="APOLIPOPROTEIN C-II"/>
    <property type="match status" value="1"/>
</dbReference>
<keyword evidence="12 14" id="KW-0850">VLDL</keyword>
<dbReference type="GO" id="GO:0042627">
    <property type="term" value="C:chylomicron"/>
    <property type="evidence" value="ECO:0007669"/>
    <property type="project" value="UniProtKB-UniRule"/>
</dbReference>
<dbReference type="GO" id="GO:0043274">
    <property type="term" value="F:phospholipase binding"/>
    <property type="evidence" value="ECO:0007669"/>
    <property type="project" value="TreeGrafter"/>
</dbReference>
<accession>A0AAV7Q2H8</accession>
<organism evidence="16 17">
    <name type="scientific">Pleurodeles waltl</name>
    <name type="common">Iberian ribbed newt</name>
    <dbReference type="NCBI Taxonomy" id="8319"/>
    <lineage>
        <taxon>Eukaryota</taxon>
        <taxon>Metazoa</taxon>
        <taxon>Chordata</taxon>
        <taxon>Craniata</taxon>
        <taxon>Vertebrata</taxon>
        <taxon>Euteleostomi</taxon>
        <taxon>Amphibia</taxon>
        <taxon>Batrachia</taxon>
        <taxon>Caudata</taxon>
        <taxon>Salamandroidea</taxon>
        <taxon>Salamandridae</taxon>
        <taxon>Pleurodelinae</taxon>
        <taxon>Pleurodeles</taxon>
    </lineage>
</organism>
<evidence type="ECO:0000256" key="14">
    <source>
        <dbReference type="RuleBase" id="RU368054"/>
    </source>
</evidence>
<feature type="signal peptide" evidence="15">
    <location>
        <begin position="1"/>
        <end position="21"/>
    </location>
</feature>
<keyword evidence="6 14" id="KW-0964">Secreted</keyword>
<dbReference type="GO" id="GO:0006869">
    <property type="term" value="P:lipid transport"/>
    <property type="evidence" value="ECO:0007669"/>
    <property type="project" value="UniProtKB-UniRule"/>
</dbReference>
<proteinExistence type="inferred from homology"/>
<keyword evidence="5 14" id="KW-0162">Chylomicron</keyword>
<dbReference type="Proteomes" id="UP001066276">
    <property type="component" value="Chromosome 7"/>
</dbReference>
<dbReference type="InterPro" id="IPR023121">
    <property type="entry name" value="ApoC-II_dom_sf"/>
</dbReference>
<protein>
    <recommendedName>
        <fullName evidence="3 14">Apolipoprotein C-II</fullName>
        <shortName evidence="14">Apo-CII</shortName>
        <shortName evidence="14">ApoC-II</shortName>
    </recommendedName>
    <alternativeName>
        <fullName evidence="13 14">Apolipoprotein C2</fullName>
    </alternativeName>
</protein>
<name>A0AAV7Q2H8_PLEWA</name>
<keyword evidence="10 14" id="KW-0445">Lipid transport</keyword>